<organism evidence="1 2">
    <name type="scientific">Paenibacillus qinlingensis</name>
    <dbReference type="NCBI Taxonomy" id="1837343"/>
    <lineage>
        <taxon>Bacteria</taxon>
        <taxon>Bacillati</taxon>
        <taxon>Bacillota</taxon>
        <taxon>Bacilli</taxon>
        <taxon>Bacillales</taxon>
        <taxon>Paenibacillaceae</taxon>
        <taxon>Paenibacillus</taxon>
    </lineage>
</organism>
<keyword evidence="2" id="KW-1185">Reference proteome</keyword>
<evidence type="ECO:0000313" key="1">
    <source>
        <dbReference type="EMBL" id="MDR6552687.1"/>
    </source>
</evidence>
<name>A0ABU1NYW2_9BACL</name>
<sequence length="40" mass="4938">MICASFFRYNYNSFTHGPSKRQYLQRAIYIYQPMEIETRI</sequence>
<accession>A0ABU1NYW2</accession>
<evidence type="ECO:0000313" key="2">
    <source>
        <dbReference type="Proteomes" id="UP001267290"/>
    </source>
</evidence>
<reference evidence="1 2" key="1">
    <citation type="submission" date="2023-07" db="EMBL/GenBank/DDBJ databases">
        <title>Sorghum-associated microbial communities from plants grown in Nebraska, USA.</title>
        <authorList>
            <person name="Schachtman D."/>
        </authorList>
    </citation>
    <scope>NUCLEOTIDE SEQUENCE [LARGE SCALE GENOMIC DNA]</scope>
    <source>
        <strain evidence="1 2">CC258</strain>
    </source>
</reference>
<dbReference type="EMBL" id="JAVDSB010000007">
    <property type="protein sequence ID" value="MDR6552687.1"/>
    <property type="molecule type" value="Genomic_DNA"/>
</dbReference>
<protein>
    <submittedName>
        <fullName evidence="1">Uncharacterized protein</fullName>
    </submittedName>
</protein>
<dbReference type="Proteomes" id="UP001267290">
    <property type="component" value="Unassembled WGS sequence"/>
</dbReference>
<gene>
    <name evidence="1" type="ORF">J2736_003894</name>
</gene>
<proteinExistence type="predicted"/>
<comment type="caution">
    <text evidence="1">The sequence shown here is derived from an EMBL/GenBank/DDBJ whole genome shotgun (WGS) entry which is preliminary data.</text>
</comment>